<keyword evidence="1" id="KW-0378">Hydrolase</keyword>
<keyword evidence="1" id="KW-0720">Serine protease</keyword>
<reference evidence="2 3" key="1">
    <citation type="journal article" date="2012" name="J. Bacteriol.">
        <title>Genome sequence of Mycobacterium hassiacum DSM 44199, a rare source of heat-stable mycobacterial proteins.</title>
        <authorList>
            <person name="Tiago I."/>
            <person name="Maranha A."/>
            <person name="Mendes V."/>
            <person name="Alarico S."/>
            <person name="Moynihan P.J."/>
            <person name="Clarke A.J."/>
            <person name="Macedo-Ribeiro S."/>
            <person name="Pereira P.J."/>
            <person name="Empadinhas N."/>
        </authorList>
    </citation>
    <scope>NUCLEOTIDE SEQUENCE [LARGE SCALE GENOMIC DNA]</scope>
    <source>
        <strain evidence="3">DSM 44199 / CIP 105218 / JCM 12690 / 3849</strain>
    </source>
</reference>
<organism evidence="2 3">
    <name type="scientific">Mycolicibacterium hassiacum (strain DSM 44199 / CIP 105218 / JCM 12690 / 3849)</name>
    <name type="common">Mycobacterium hassiacum</name>
    <dbReference type="NCBI Taxonomy" id="1122247"/>
    <lineage>
        <taxon>Bacteria</taxon>
        <taxon>Bacillati</taxon>
        <taxon>Actinomycetota</taxon>
        <taxon>Actinomycetes</taxon>
        <taxon>Mycobacteriales</taxon>
        <taxon>Mycobacteriaceae</taxon>
        <taxon>Mycolicibacterium</taxon>
    </lineage>
</organism>
<keyword evidence="3" id="KW-1185">Reference proteome</keyword>
<dbReference type="GO" id="GO:0004176">
    <property type="term" value="F:ATP-dependent peptidase activity"/>
    <property type="evidence" value="ECO:0007669"/>
    <property type="project" value="UniProtKB-UniRule"/>
</dbReference>
<sequence>MLVALVPVVVFGVLMSAVTVPFVSLGPGPTFDTLGEVDGKQVIEIKGTEVHPTTGHLNMTTVSQRDDLTLAQALLLWASGRDQLVPRELVYPPGKSREEINEANTEDFRRSEDAAEYAALNYLKYPMAVTVESVNEDGPSAGKLAEGDAIEAVNGTPVANLDEFQAVLKDTKEGDTVTIDYRRKIGMTPAGNAADHDPDTDPGNDPGNREPQRGSVTITLGKHPERDQGYLGIGVLDAPWAPFTIDFNLANIGGPSAGLIFSLAVIDKLTEGNLADGRFVAGSGTISGDGKVGAIGFINHKMLAAREAGATVFLVPAENCAEAKAADHDGLELIKVETLDQAVSALETLPTGGERPHC</sequence>
<dbReference type="PATRIC" id="fig|1122247.3.peg.1344"/>
<evidence type="ECO:0000313" key="3">
    <source>
        <dbReference type="Proteomes" id="UP000006265"/>
    </source>
</evidence>
<dbReference type="Pfam" id="PF05362">
    <property type="entry name" value="Lon_C"/>
    <property type="match status" value="1"/>
</dbReference>
<dbReference type="SUPFAM" id="SSF50156">
    <property type="entry name" value="PDZ domain-like"/>
    <property type="match status" value="1"/>
</dbReference>
<dbReference type="GO" id="GO:0006508">
    <property type="term" value="P:proteolysis"/>
    <property type="evidence" value="ECO:0007669"/>
    <property type="project" value="UniProtKB-KW"/>
</dbReference>
<dbReference type="PROSITE" id="PS50106">
    <property type="entry name" value="PDZ"/>
    <property type="match status" value="1"/>
</dbReference>
<dbReference type="SUPFAM" id="SSF54211">
    <property type="entry name" value="Ribosomal protein S5 domain 2-like"/>
    <property type="match status" value="1"/>
</dbReference>
<dbReference type="InterPro" id="IPR027065">
    <property type="entry name" value="Lon_Prtase"/>
</dbReference>
<gene>
    <name evidence="2" type="ORF">C731_1398</name>
</gene>
<dbReference type="SMART" id="SM00228">
    <property type="entry name" value="PDZ"/>
    <property type="match status" value="1"/>
</dbReference>
<dbReference type="PANTHER" id="PTHR10046">
    <property type="entry name" value="ATP DEPENDENT LON PROTEASE FAMILY MEMBER"/>
    <property type="match status" value="1"/>
</dbReference>
<dbReference type="Gene3D" id="3.30.230.10">
    <property type="match status" value="1"/>
</dbReference>
<dbReference type="InterPro" id="IPR036034">
    <property type="entry name" value="PDZ_sf"/>
</dbReference>
<protein>
    <recommendedName>
        <fullName evidence="1">endopeptidase La</fullName>
        <ecNumber evidence="1">3.4.21.53</ecNumber>
    </recommendedName>
</protein>
<dbReference type="STRING" id="1122247.GCA_000379865_04468"/>
<name>K5BKC4_MYCHD</name>
<dbReference type="InterPro" id="IPR008269">
    <property type="entry name" value="Lon_proteolytic"/>
</dbReference>
<proteinExistence type="inferred from homology"/>
<keyword evidence="1 2" id="KW-0645">Protease</keyword>
<dbReference type="Pfam" id="PF13180">
    <property type="entry name" value="PDZ_2"/>
    <property type="match status" value="1"/>
</dbReference>
<dbReference type="eggNOG" id="COG3480">
    <property type="taxonomic scope" value="Bacteria"/>
</dbReference>
<feature type="active site" evidence="1">
    <location>
        <position position="301"/>
    </location>
</feature>
<dbReference type="PROSITE" id="PS51786">
    <property type="entry name" value="LON_PROTEOLYTIC"/>
    <property type="match status" value="1"/>
</dbReference>
<accession>K5BKC4</accession>
<dbReference type="GO" id="GO:0030163">
    <property type="term" value="P:protein catabolic process"/>
    <property type="evidence" value="ECO:0007669"/>
    <property type="project" value="InterPro"/>
</dbReference>
<dbReference type="Gene3D" id="2.30.42.10">
    <property type="match status" value="1"/>
</dbReference>
<evidence type="ECO:0000313" key="2">
    <source>
        <dbReference type="EMBL" id="EKF24619.1"/>
    </source>
</evidence>
<dbReference type="InterPro" id="IPR020568">
    <property type="entry name" value="Ribosomal_Su5_D2-typ_SF"/>
</dbReference>
<dbReference type="OrthoDB" id="2356897at2"/>
<comment type="catalytic activity">
    <reaction evidence="1">
        <text>Hydrolysis of proteins in presence of ATP.</text>
        <dbReference type="EC" id="3.4.21.53"/>
    </reaction>
</comment>
<dbReference type="Proteomes" id="UP000006265">
    <property type="component" value="Unassembled WGS sequence"/>
</dbReference>
<dbReference type="InterPro" id="IPR014721">
    <property type="entry name" value="Ribsml_uS5_D2-typ_fold_subgr"/>
</dbReference>
<dbReference type="AlphaFoldDB" id="K5BKC4"/>
<feature type="active site" evidence="1">
    <location>
        <position position="256"/>
    </location>
</feature>
<comment type="similarity">
    <text evidence="1">Belongs to the peptidase S16 family.</text>
</comment>
<evidence type="ECO:0000256" key="1">
    <source>
        <dbReference type="PROSITE-ProRule" id="PRU01122"/>
    </source>
</evidence>
<dbReference type="GO" id="GO:0005524">
    <property type="term" value="F:ATP binding"/>
    <property type="evidence" value="ECO:0007669"/>
    <property type="project" value="InterPro"/>
</dbReference>
<comment type="caution">
    <text evidence="2">The sequence shown here is derived from an EMBL/GenBank/DDBJ whole genome shotgun (WGS) entry which is preliminary data.</text>
</comment>
<dbReference type="EMBL" id="AMRA01000037">
    <property type="protein sequence ID" value="EKF24619.1"/>
    <property type="molecule type" value="Genomic_DNA"/>
</dbReference>
<dbReference type="InterPro" id="IPR001478">
    <property type="entry name" value="PDZ"/>
</dbReference>
<dbReference type="GO" id="GO:0004252">
    <property type="term" value="F:serine-type endopeptidase activity"/>
    <property type="evidence" value="ECO:0007669"/>
    <property type="project" value="UniProtKB-UniRule"/>
</dbReference>
<dbReference type="EC" id="3.4.21.53" evidence="1"/>